<proteinExistence type="predicted"/>
<dbReference type="Pfam" id="PF01850">
    <property type="entry name" value="PIN"/>
    <property type="match status" value="1"/>
</dbReference>
<dbReference type="InterPro" id="IPR002716">
    <property type="entry name" value="PIN_dom"/>
</dbReference>
<dbReference type="AlphaFoldDB" id="H1XX58"/>
<organism evidence="2 3">
    <name type="scientific">Caldithrix abyssi DSM 13497</name>
    <dbReference type="NCBI Taxonomy" id="880073"/>
    <lineage>
        <taxon>Bacteria</taxon>
        <taxon>Pseudomonadati</taxon>
        <taxon>Calditrichota</taxon>
        <taxon>Calditrichia</taxon>
        <taxon>Calditrichales</taxon>
        <taxon>Calditrichaceae</taxon>
        <taxon>Caldithrix</taxon>
    </lineage>
</organism>
<dbReference type="HOGENOM" id="CLU_2786012_0_0_0"/>
<accession>H1XX58</accession>
<dbReference type="Gene3D" id="3.40.50.1010">
    <property type="entry name" value="5'-nuclease"/>
    <property type="match status" value="1"/>
</dbReference>
<gene>
    <name evidence="2" type="ORF">Calab_1167</name>
</gene>
<dbReference type="InterPro" id="IPR029060">
    <property type="entry name" value="PIN-like_dom_sf"/>
</dbReference>
<sequence>MENVIILCDTDVIIEYLKGNENTRKVFENFQSENIVISAITLMELLYGALNKRELNKIKRALSGFNIS</sequence>
<name>H1XX58_CALAY</name>
<dbReference type="PaxDb" id="880073-Calab_1167"/>
<dbReference type="InParanoid" id="H1XX58"/>
<feature type="domain" description="PIN" evidence="1">
    <location>
        <begin position="6"/>
        <end position="62"/>
    </location>
</feature>
<reference evidence="2 3" key="1">
    <citation type="submission" date="2011-09" db="EMBL/GenBank/DDBJ databases">
        <title>The permanent draft genome of Caldithrix abyssi DSM 13497.</title>
        <authorList>
            <consortium name="US DOE Joint Genome Institute (JGI-PGF)"/>
            <person name="Lucas S."/>
            <person name="Han J."/>
            <person name="Lapidus A."/>
            <person name="Bruce D."/>
            <person name="Goodwin L."/>
            <person name="Pitluck S."/>
            <person name="Peters L."/>
            <person name="Kyrpides N."/>
            <person name="Mavromatis K."/>
            <person name="Ivanova N."/>
            <person name="Mikhailova N."/>
            <person name="Chertkov O."/>
            <person name="Detter J.C."/>
            <person name="Tapia R."/>
            <person name="Han C."/>
            <person name="Land M."/>
            <person name="Hauser L."/>
            <person name="Markowitz V."/>
            <person name="Cheng J.-F."/>
            <person name="Hugenholtz P."/>
            <person name="Woyke T."/>
            <person name="Wu D."/>
            <person name="Spring S."/>
            <person name="Brambilla E."/>
            <person name="Klenk H.-P."/>
            <person name="Eisen J.A."/>
        </authorList>
    </citation>
    <scope>NUCLEOTIDE SEQUENCE [LARGE SCALE GENOMIC DNA]</scope>
    <source>
        <strain evidence="2 3">DSM 13497</strain>
    </source>
</reference>
<dbReference type="SUPFAM" id="SSF88723">
    <property type="entry name" value="PIN domain-like"/>
    <property type="match status" value="1"/>
</dbReference>
<dbReference type="Proteomes" id="UP000004671">
    <property type="component" value="Chromosome"/>
</dbReference>
<evidence type="ECO:0000259" key="1">
    <source>
        <dbReference type="Pfam" id="PF01850"/>
    </source>
</evidence>
<keyword evidence="3" id="KW-1185">Reference proteome</keyword>
<dbReference type="eggNOG" id="COG1487">
    <property type="taxonomic scope" value="Bacteria"/>
</dbReference>
<evidence type="ECO:0000313" key="2">
    <source>
        <dbReference type="EMBL" id="EHO40795.1"/>
    </source>
</evidence>
<protein>
    <submittedName>
        <fullName evidence="2">PilT protein domain protein</fullName>
    </submittedName>
</protein>
<dbReference type="EMBL" id="CM001402">
    <property type="protein sequence ID" value="EHO40795.1"/>
    <property type="molecule type" value="Genomic_DNA"/>
</dbReference>
<evidence type="ECO:0000313" key="3">
    <source>
        <dbReference type="Proteomes" id="UP000004671"/>
    </source>
</evidence>
<dbReference type="RefSeq" id="WP_006927843.1">
    <property type="nucleotide sequence ID" value="NZ_CM001402.1"/>
</dbReference>